<feature type="transmembrane region" description="Helical" evidence="8">
    <location>
        <begin position="17"/>
        <end position="36"/>
    </location>
</feature>
<keyword evidence="3" id="KW-0997">Cell inner membrane</keyword>
<organism evidence="10 11">
    <name type="scientific">Enterovibrio nigricans DSM 22720</name>
    <dbReference type="NCBI Taxonomy" id="1121868"/>
    <lineage>
        <taxon>Bacteria</taxon>
        <taxon>Pseudomonadati</taxon>
        <taxon>Pseudomonadota</taxon>
        <taxon>Gammaproteobacteria</taxon>
        <taxon>Vibrionales</taxon>
        <taxon>Vibrionaceae</taxon>
        <taxon>Enterovibrio</taxon>
    </lineage>
</organism>
<feature type="domain" description="Mce/MlaD" evidence="9">
    <location>
        <begin position="43"/>
        <end position="134"/>
    </location>
</feature>
<keyword evidence="11" id="KW-1185">Reference proteome</keyword>
<evidence type="ECO:0000256" key="8">
    <source>
        <dbReference type="SAM" id="Phobius"/>
    </source>
</evidence>
<evidence type="ECO:0000259" key="9">
    <source>
        <dbReference type="Pfam" id="PF02470"/>
    </source>
</evidence>
<dbReference type="PANTHER" id="PTHR30462">
    <property type="entry name" value="INTERMEMBRANE TRANSPORT PROTEIN PQIB-RELATED"/>
    <property type="match status" value="1"/>
</dbReference>
<evidence type="ECO:0000256" key="3">
    <source>
        <dbReference type="ARBA" id="ARBA00022519"/>
    </source>
</evidence>
<evidence type="ECO:0000256" key="4">
    <source>
        <dbReference type="ARBA" id="ARBA00022692"/>
    </source>
</evidence>
<gene>
    <name evidence="10" type="ORF">SAMN02745132_04759</name>
</gene>
<evidence type="ECO:0000256" key="1">
    <source>
        <dbReference type="ARBA" id="ARBA00004533"/>
    </source>
</evidence>
<evidence type="ECO:0000313" key="11">
    <source>
        <dbReference type="Proteomes" id="UP000190162"/>
    </source>
</evidence>
<accession>A0A1T4W5Y0</accession>
<feature type="domain" description="Mce/MlaD" evidence="9">
    <location>
        <begin position="289"/>
        <end position="390"/>
    </location>
</feature>
<dbReference type="AlphaFoldDB" id="A0A1T4W5Y0"/>
<comment type="subcellular location">
    <subcellularLocation>
        <location evidence="1">Cell inner membrane</location>
    </subcellularLocation>
</comment>
<name>A0A1T4W5Y0_9GAMM</name>
<keyword evidence="4 8" id="KW-0812">Transmembrane</keyword>
<keyword evidence="6 8" id="KW-0472">Membrane</keyword>
<keyword evidence="5 8" id="KW-1133">Transmembrane helix</keyword>
<keyword evidence="2" id="KW-1003">Cell membrane</keyword>
<dbReference type="Pfam" id="PF02470">
    <property type="entry name" value="MlaD"/>
    <property type="match status" value="3"/>
</dbReference>
<evidence type="ECO:0000256" key="2">
    <source>
        <dbReference type="ARBA" id="ARBA00022475"/>
    </source>
</evidence>
<dbReference type="InterPro" id="IPR051800">
    <property type="entry name" value="PqiA-PqiB_transport"/>
</dbReference>
<dbReference type="InterPro" id="IPR003399">
    <property type="entry name" value="Mce/MlaD"/>
</dbReference>
<dbReference type="GO" id="GO:0005886">
    <property type="term" value="C:plasma membrane"/>
    <property type="evidence" value="ECO:0007669"/>
    <property type="project" value="UniProtKB-SubCell"/>
</dbReference>
<dbReference type="NCBIfam" id="NF008070">
    <property type="entry name" value="PRK10807.1"/>
    <property type="match status" value="1"/>
</dbReference>
<feature type="domain" description="Mce/MlaD" evidence="9">
    <location>
        <begin position="158"/>
        <end position="222"/>
    </location>
</feature>
<dbReference type="EMBL" id="FUXU01000159">
    <property type="protein sequence ID" value="SKA72458.1"/>
    <property type="molecule type" value="Genomic_DNA"/>
</dbReference>
<evidence type="ECO:0000256" key="6">
    <source>
        <dbReference type="ARBA" id="ARBA00023136"/>
    </source>
</evidence>
<reference evidence="11" key="1">
    <citation type="submission" date="2017-02" db="EMBL/GenBank/DDBJ databases">
        <authorList>
            <person name="Varghese N."/>
            <person name="Submissions S."/>
        </authorList>
    </citation>
    <scope>NUCLEOTIDE SEQUENCE [LARGE SCALE GENOMIC DNA]</scope>
    <source>
        <strain evidence="11">DSM 22720</strain>
    </source>
</reference>
<dbReference type="PANTHER" id="PTHR30462:SF2">
    <property type="entry name" value="INTERMEMBRANE TRANSPORT PROTEIN PQIB"/>
    <property type="match status" value="1"/>
</dbReference>
<dbReference type="Proteomes" id="UP000190162">
    <property type="component" value="Unassembled WGS sequence"/>
</dbReference>
<dbReference type="OrthoDB" id="9806984at2"/>
<evidence type="ECO:0000256" key="7">
    <source>
        <dbReference type="SAM" id="MobiDB-lite"/>
    </source>
</evidence>
<proteinExistence type="predicted"/>
<evidence type="ECO:0000313" key="10">
    <source>
        <dbReference type="EMBL" id="SKA72458.1"/>
    </source>
</evidence>
<sequence>MNEQEEVTATVKKGRSFSAIWILPIVSFAIGLWMLYQYQSNQGTLITLYVQTAEGIEAGKTEIRALSVKVGVVTEVSLNDDYSAIVLKARMDKDANRMLLKDSTFWVVKPRIGKEGVSGLQTLLSGAYIALRPGQSEEIEDTFTVLEVPPVAPPDAKGLRVVLFAQKAGKLSVGDPVLFDGFTVGRVENVSFDIEKQKAAYQIFVFQPYDSLIRSESRFWLTSGLNIKLNAQGFDVEVASLESLISGGVTFAVPKGQPSGHAITEQMTNFRLFDDIKQMQEQMYDDYLEYALLFGESVRGLNPGAPVEYRGIRIGTVEKVPLHLNDKQHGFASKQIPVLIHIEIERILEPTLTITAEELIDDFDNEFKNGLRATLKTGNLLTGALYIDTDFYEDEVDKSYTKLYRGYRNFPTVSGDFVQFQRQIGSILNKLNNLPVESVLTSLDNTLITTQQTIGTVNDAAKELDSLLKRLDNLAKKDETQKLPKEIKQTLQQLQVTLKGFSPDSTSYQQLQETMKSFNDAMDEFGPLMQKLNQKPDSLIFGDNPKADPIPAKGDVQ</sequence>
<dbReference type="RefSeq" id="WP_078754732.1">
    <property type="nucleotide sequence ID" value="NZ_FUXU01000159.1"/>
</dbReference>
<protein>
    <submittedName>
        <fullName evidence="10">Paraquat-inducible protein B</fullName>
    </submittedName>
</protein>
<evidence type="ECO:0000256" key="5">
    <source>
        <dbReference type="ARBA" id="ARBA00022989"/>
    </source>
</evidence>
<feature type="region of interest" description="Disordered" evidence="7">
    <location>
        <begin position="534"/>
        <end position="557"/>
    </location>
</feature>